<dbReference type="EMBL" id="JSAN01000057">
    <property type="protein sequence ID" value="KIC72336.1"/>
    <property type="molecule type" value="Genomic_DNA"/>
</dbReference>
<dbReference type="InterPro" id="IPR052341">
    <property type="entry name" value="LOG_family_nucleotidases"/>
</dbReference>
<dbReference type="NCBIfam" id="TIGR00730">
    <property type="entry name" value="Rossman fold protein, TIGR00730 family"/>
    <property type="match status" value="1"/>
</dbReference>
<dbReference type="Pfam" id="PF03641">
    <property type="entry name" value="Lysine_decarbox"/>
    <property type="match status" value="1"/>
</dbReference>
<dbReference type="PATRIC" id="fig|362787.3.peg.863"/>
<dbReference type="GO" id="GO:0009691">
    <property type="term" value="P:cytokinin biosynthetic process"/>
    <property type="evidence" value="ECO:0007669"/>
    <property type="project" value="UniProtKB-UniRule"/>
</dbReference>
<dbReference type="OMA" id="KVTRFPI"/>
<comment type="caution">
    <text evidence="3">The sequence shown here is derived from an EMBL/GenBank/DDBJ whole genome shotgun (WGS) entry which is preliminary data.</text>
</comment>
<dbReference type="GO" id="GO:0008714">
    <property type="term" value="F:AMP nucleosidase activity"/>
    <property type="evidence" value="ECO:0007669"/>
    <property type="project" value="UniProtKB-EC"/>
</dbReference>
<dbReference type="Gene3D" id="3.40.50.450">
    <property type="match status" value="1"/>
</dbReference>
<evidence type="ECO:0000256" key="2">
    <source>
        <dbReference type="RuleBase" id="RU363015"/>
    </source>
</evidence>
<evidence type="ECO:0000313" key="4">
    <source>
        <dbReference type="Proteomes" id="UP000031465"/>
    </source>
</evidence>
<dbReference type="InterPro" id="IPR031100">
    <property type="entry name" value="LOG_fam"/>
</dbReference>
<dbReference type="EC" id="3.2.2.n1" evidence="2"/>
<accession>A0A0C1JP77</accession>
<keyword evidence="2" id="KW-0378">Hydrolase</keyword>
<dbReference type="AlphaFoldDB" id="A0A0C1JP77"/>
<reference evidence="3 4" key="1">
    <citation type="journal article" date="2014" name="Mol. Biol. Evol.">
        <title>Massive expansion of Ubiquitination-related gene families within the Chlamydiae.</title>
        <authorList>
            <person name="Domman D."/>
            <person name="Collingro A."/>
            <person name="Lagkouvardos I."/>
            <person name="Gehre L."/>
            <person name="Weinmaier T."/>
            <person name="Rattei T."/>
            <person name="Subtil A."/>
            <person name="Horn M."/>
        </authorList>
    </citation>
    <scope>NUCLEOTIDE SEQUENCE [LARGE SCALE GENOMIC DNA]</scope>
    <source>
        <strain evidence="3 4">EI2</strain>
    </source>
</reference>
<dbReference type="PANTHER" id="PTHR43393">
    <property type="entry name" value="CYTOKININ RIBOSIDE 5'-MONOPHOSPHATE PHOSPHORIBOHYDROLASE"/>
    <property type="match status" value="1"/>
</dbReference>
<dbReference type="InterPro" id="IPR005269">
    <property type="entry name" value="LOG"/>
</dbReference>
<dbReference type="SUPFAM" id="SSF102405">
    <property type="entry name" value="MCP/YpsA-like"/>
    <property type="match status" value="1"/>
</dbReference>
<sequence length="230" mass="26225">MGFSMALNPEIEKQLFTHDSWRVFRIISEFVDGFETMTNLGPSVSIFGSARLPPESIYYNLAVDVARHISRKGFAIITGGGPGIMEAANKGAQESKGHSCGLAIDLPFESEPNRFIDFKYRLNFRYFFIRKVMFIRYAQGYVFLPGGVGTLDELFEALTLIQTKKIKAFPIYLMGKAYWDKMVAWMEDTMLAHGCISPCDLQMFQITDDPEEVANGIERHYQRDRALKNF</sequence>
<comment type="similarity">
    <text evidence="2">Belongs to the LOG family.</text>
</comment>
<evidence type="ECO:0000313" key="3">
    <source>
        <dbReference type="EMBL" id="KIC72336.1"/>
    </source>
</evidence>
<dbReference type="PANTHER" id="PTHR43393:SF2">
    <property type="entry name" value="CYTOKININ RIBOSIDE 5'-MONOPHOSPHATE PHOSPHORIBOHYDROLASE"/>
    <property type="match status" value="1"/>
</dbReference>
<proteinExistence type="inferred from homology"/>
<gene>
    <name evidence="3" type="ORF">DB44_CK00090</name>
</gene>
<keyword evidence="2" id="KW-0203">Cytokinin biosynthesis</keyword>
<evidence type="ECO:0000256" key="1">
    <source>
        <dbReference type="ARBA" id="ARBA00000274"/>
    </source>
</evidence>
<comment type="catalytic activity">
    <reaction evidence="1">
        <text>AMP + H2O = D-ribose 5-phosphate + adenine</text>
        <dbReference type="Rhea" id="RHEA:20129"/>
        <dbReference type="ChEBI" id="CHEBI:15377"/>
        <dbReference type="ChEBI" id="CHEBI:16708"/>
        <dbReference type="ChEBI" id="CHEBI:78346"/>
        <dbReference type="ChEBI" id="CHEBI:456215"/>
        <dbReference type="EC" id="3.2.2.4"/>
    </reaction>
</comment>
<name>A0A0C1JP77_9BACT</name>
<dbReference type="GO" id="GO:0005829">
    <property type="term" value="C:cytosol"/>
    <property type="evidence" value="ECO:0007669"/>
    <property type="project" value="TreeGrafter"/>
</dbReference>
<organism evidence="3 4">
    <name type="scientific">Candidatus Protochlamydia amoebophila</name>
    <dbReference type="NCBI Taxonomy" id="362787"/>
    <lineage>
        <taxon>Bacteria</taxon>
        <taxon>Pseudomonadati</taxon>
        <taxon>Chlamydiota</taxon>
        <taxon>Chlamydiia</taxon>
        <taxon>Parachlamydiales</taxon>
        <taxon>Parachlamydiaceae</taxon>
        <taxon>Candidatus Protochlamydia</taxon>
    </lineage>
</organism>
<dbReference type="Proteomes" id="UP000031465">
    <property type="component" value="Unassembled WGS sequence"/>
</dbReference>
<protein>
    <recommendedName>
        <fullName evidence="2">Cytokinin riboside 5'-monophosphate phosphoribohydrolase</fullName>
        <ecNumber evidence="2">3.2.2.n1</ecNumber>
    </recommendedName>
</protein>
<dbReference type="FunFam" id="3.40.50.450:FF:000011">
    <property type="entry name" value="TIGR00730 family Rossman fold protein"/>
    <property type="match status" value="1"/>
</dbReference>